<dbReference type="EMBL" id="JAIMJA010000016">
    <property type="protein sequence ID" value="MCE2596143.1"/>
    <property type="molecule type" value="Genomic_DNA"/>
</dbReference>
<dbReference type="Pfam" id="PF10077">
    <property type="entry name" value="DUF2314"/>
    <property type="match status" value="1"/>
</dbReference>
<dbReference type="Proteomes" id="UP001201273">
    <property type="component" value="Unassembled WGS sequence"/>
</dbReference>
<name>A0ABS8WC69_9GAMM</name>
<dbReference type="RefSeq" id="WP_233053795.1">
    <property type="nucleotide sequence ID" value="NZ_JAIMJA010000016.1"/>
</dbReference>
<gene>
    <name evidence="3" type="ORF">K6Y31_15120</name>
</gene>
<accession>A0ABS8WC69</accession>
<reference evidence="3 4" key="1">
    <citation type="journal article" date="2022" name="Environ. Microbiol. Rep.">
        <title>Eco-phylogenetic analyses reveal divergent evolution of vitamin B12 metabolism in the marine bacterial family 'Psychromonadaceae'.</title>
        <authorList>
            <person name="Jin X."/>
            <person name="Yang Y."/>
            <person name="Cao H."/>
            <person name="Gao B."/>
            <person name="Zhao Z."/>
        </authorList>
    </citation>
    <scope>NUCLEOTIDE SEQUENCE [LARGE SCALE GENOMIC DNA]</scope>
    <source>
        <strain evidence="3 4">MKS20</strain>
    </source>
</reference>
<organism evidence="3 4">
    <name type="scientific">Motilimonas cestriensis</name>
    <dbReference type="NCBI Taxonomy" id="2742685"/>
    <lineage>
        <taxon>Bacteria</taxon>
        <taxon>Pseudomonadati</taxon>
        <taxon>Pseudomonadota</taxon>
        <taxon>Gammaproteobacteria</taxon>
        <taxon>Alteromonadales</taxon>
        <taxon>Alteromonadales genera incertae sedis</taxon>
        <taxon>Motilimonas</taxon>
    </lineage>
</organism>
<feature type="signal peptide" evidence="1">
    <location>
        <begin position="1"/>
        <end position="18"/>
    </location>
</feature>
<keyword evidence="1" id="KW-0732">Signal</keyword>
<proteinExistence type="predicted"/>
<evidence type="ECO:0000259" key="2">
    <source>
        <dbReference type="Pfam" id="PF10077"/>
    </source>
</evidence>
<protein>
    <submittedName>
        <fullName evidence="3">DUF2314 domain-containing protein</fullName>
    </submittedName>
</protein>
<comment type="caution">
    <text evidence="3">The sequence shown here is derived from an EMBL/GenBank/DDBJ whole genome shotgun (WGS) entry which is preliminary data.</text>
</comment>
<keyword evidence="4" id="KW-1185">Reference proteome</keyword>
<evidence type="ECO:0000313" key="4">
    <source>
        <dbReference type="Proteomes" id="UP001201273"/>
    </source>
</evidence>
<evidence type="ECO:0000313" key="3">
    <source>
        <dbReference type="EMBL" id="MCE2596143.1"/>
    </source>
</evidence>
<dbReference type="InterPro" id="IPR018756">
    <property type="entry name" value="DUF2314"/>
</dbReference>
<feature type="domain" description="DUF2314" evidence="2">
    <location>
        <begin position="34"/>
        <end position="157"/>
    </location>
</feature>
<feature type="chain" id="PRO_5045561449" evidence="1">
    <location>
        <begin position="19"/>
        <end position="160"/>
    </location>
</feature>
<evidence type="ECO:0000256" key="1">
    <source>
        <dbReference type="SAM" id="SignalP"/>
    </source>
</evidence>
<sequence>MKQLLFCLLLLIPAVTTAAEKIDDQVVMVSDQNPAMNAAIKKARSTLKDFFAIAANPPAGANNFKLKVMVTDDNGVEHLWFSPFKQVEGGYAGLLVNEPDIVSSMTFGEIYVFSESQITDWGYELNGKQVGSYTVCALFLTMDKAVVEQYKKDHGFECES</sequence>